<dbReference type="InterPro" id="IPR029058">
    <property type="entry name" value="AB_hydrolase_fold"/>
</dbReference>
<dbReference type="SUPFAM" id="SSF53474">
    <property type="entry name" value="alpha/beta-Hydrolases"/>
    <property type="match status" value="1"/>
</dbReference>
<dbReference type="STRING" id="1503925.TH53_09090"/>
<evidence type="ECO:0000313" key="3">
    <source>
        <dbReference type="EMBL" id="KIO77427.1"/>
    </source>
</evidence>
<keyword evidence="1" id="KW-0812">Transmembrane</keyword>
<keyword evidence="1" id="KW-1133">Transmembrane helix</keyword>
<gene>
    <name evidence="3" type="ORF">TH53_09090</name>
</gene>
<dbReference type="Pfam" id="PF12697">
    <property type="entry name" value="Abhydrolase_6"/>
    <property type="match status" value="1"/>
</dbReference>
<dbReference type="InterPro" id="IPR000073">
    <property type="entry name" value="AB_hydrolase_1"/>
</dbReference>
<feature type="domain" description="AB hydrolase-1" evidence="2">
    <location>
        <begin position="70"/>
        <end position="313"/>
    </location>
</feature>
<keyword evidence="4" id="KW-1185">Reference proteome</keyword>
<dbReference type="AlphaFoldDB" id="A0A0D0GJK1"/>
<evidence type="ECO:0000259" key="2">
    <source>
        <dbReference type="Pfam" id="PF12697"/>
    </source>
</evidence>
<name>A0A0D0GJK1_9SPHI</name>
<reference evidence="3 4" key="1">
    <citation type="submission" date="2015-01" db="EMBL/GenBank/DDBJ databases">
        <title>Draft genome sequence of Pedobacter sp. NL19 isolated from sludge of an effluent treatment pond in an abandoned uranium mine.</title>
        <authorList>
            <person name="Santos T."/>
            <person name="Caetano T."/>
            <person name="Covas C."/>
            <person name="Cruz A."/>
            <person name="Mendo S."/>
        </authorList>
    </citation>
    <scope>NUCLEOTIDE SEQUENCE [LARGE SCALE GENOMIC DNA]</scope>
    <source>
        <strain evidence="3 4">NL19</strain>
    </source>
</reference>
<accession>A0A0D0GJK1</accession>
<evidence type="ECO:0000313" key="4">
    <source>
        <dbReference type="Proteomes" id="UP000032049"/>
    </source>
</evidence>
<dbReference type="Gene3D" id="3.40.50.1820">
    <property type="entry name" value="alpha/beta hydrolase"/>
    <property type="match status" value="1"/>
</dbReference>
<feature type="transmembrane region" description="Helical" evidence="1">
    <location>
        <begin position="6"/>
        <end position="30"/>
    </location>
</feature>
<protein>
    <recommendedName>
        <fullName evidence="2">AB hydrolase-1 domain-containing protein</fullName>
    </recommendedName>
</protein>
<organism evidence="3 4">
    <name type="scientific">Pedobacter lusitanus</name>
    <dbReference type="NCBI Taxonomy" id="1503925"/>
    <lineage>
        <taxon>Bacteria</taxon>
        <taxon>Pseudomonadati</taxon>
        <taxon>Bacteroidota</taxon>
        <taxon>Sphingobacteriia</taxon>
        <taxon>Sphingobacteriales</taxon>
        <taxon>Sphingobacteriaceae</taxon>
        <taxon>Pedobacter</taxon>
    </lineage>
</organism>
<evidence type="ECO:0000256" key="1">
    <source>
        <dbReference type="SAM" id="Phobius"/>
    </source>
</evidence>
<dbReference type="EMBL" id="JXRA01000034">
    <property type="protein sequence ID" value="KIO77427.1"/>
    <property type="molecule type" value="Genomic_DNA"/>
</dbReference>
<sequence>MIPMLLTAVLIFFKWAFIVLLVMLLAGIIFEQYSRRKLERNIRKGKTFAAINGHQIHYVKKGKGNCTVIFESGLASDHMIWKEVQDEIAKDAVTLSYDRSGMFLSEAGDFVKTNESIANELTQLAELTHCPKPYIIVGHSIAGIYIRPFIASHLQDMAGIVLVDASHPMQLKRSSAKLKKANGTLPLGLIKIMMETGIFRLLFTFIPFSAEIPVNHRFHRIFKDFFYKSYRTVFLEAANDTLNFQDAGKYTSFGHIPLTVITGISPVRYAHIKDAALQQEYQELAEELHSDLLGLSTNNRLVKATKSGHIIQVQESGLIAEEIRRILLLNSHCSKL</sequence>
<dbReference type="Proteomes" id="UP000032049">
    <property type="component" value="Unassembled WGS sequence"/>
</dbReference>
<comment type="caution">
    <text evidence="3">The sequence shown here is derived from an EMBL/GenBank/DDBJ whole genome shotgun (WGS) entry which is preliminary data.</text>
</comment>
<proteinExistence type="predicted"/>
<keyword evidence="1" id="KW-0472">Membrane</keyword>